<gene>
    <name evidence="1" type="ordered locus">Cyan7425_3945</name>
</gene>
<dbReference type="EMBL" id="CP001344">
    <property type="protein sequence ID" value="ACL46261.1"/>
    <property type="molecule type" value="Genomic_DNA"/>
</dbReference>
<dbReference type="InterPro" id="IPR024508">
    <property type="entry name" value="DUF3226"/>
</dbReference>
<reference evidence="1" key="1">
    <citation type="submission" date="2009-01" db="EMBL/GenBank/DDBJ databases">
        <title>Complete sequence of chromosome Cyanothece sp. PCC 7425.</title>
        <authorList>
            <consortium name="US DOE Joint Genome Institute"/>
            <person name="Lucas S."/>
            <person name="Copeland A."/>
            <person name="Lapidus A."/>
            <person name="Glavina del Rio T."/>
            <person name="Dalin E."/>
            <person name="Tice H."/>
            <person name="Bruce D."/>
            <person name="Goodwin L."/>
            <person name="Pitluck S."/>
            <person name="Sims D."/>
            <person name="Meineke L."/>
            <person name="Brettin T."/>
            <person name="Detter J.C."/>
            <person name="Han C."/>
            <person name="Larimer F."/>
            <person name="Land M."/>
            <person name="Hauser L."/>
            <person name="Kyrpides N."/>
            <person name="Ovchinnikova G."/>
            <person name="Liberton M."/>
            <person name="Stoeckel J."/>
            <person name="Banerjee A."/>
            <person name="Singh A."/>
            <person name="Page L."/>
            <person name="Sato H."/>
            <person name="Zhao L."/>
            <person name="Sherman L."/>
            <person name="Pakrasi H."/>
            <person name="Richardson P."/>
        </authorList>
    </citation>
    <scope>NUCLEOTIDE SEQUENCE</scope>
    <source>
        <strain evidence="1">PCC 7425</strain>
    </source>
</reference>
<dbReference type="HOGENOM" id="CLU_1264732_0_0_3"/>
<dbReference type="STRING" id="395961.Cyan7425_3945"/>
<dbReference type="AlphaFoldDB" id="B8HUQ9"/>
<accession>B8HUQ9</accession>
<evidence type="ECO:0008006" key="2">
    <source>
        <dbReference type="Google" id="ProtNLM"/>
    </source>
</evidence>
<dbReference type="SUPFAM" id="SSF160945">
    <property type="entry name" value="PH0156-like"/>
    <property type="match status" value="1"/>
</dbReference>
<protein>
    <recommendedName>
        <fullName evidence="2">DUF4276 family protein</fullName>
    </recommendedName>
</protein>
<sequence>MAIRSRVLLVEGKEDLRVIPELMEANGVIWRTKNTPVVHIYDYDGYENLAKPKEIETQLEASGLTALGIIIDADEDPALRWQSIRNACLQAIPDLPEQLSPEGLIHLTAENIKFGIWMMPDNTVRGMLETFLAYIVPDGNKALWQLAQQVSQTAKSKGAAFKDSHCDKANIYTWLAWQDPPGRQLHDAIKQHIFKPTHPNAQQFVTWFKTLYDLPEELAFREP</sequence>
<dbReference type="Pfam" id="PF11536">
    <property type="entry name" value="DUF3226"/>
    <property type="match status" value="1"/>
</dbReference>
<evidence type="ECO:0000313" key="1">
    <source>
        <dbReference type="EMBL" id="ACL46261.1"/>
    </source>
</evidence>
<proteinExistence type="predicted"/>
<dbReference type="KEGG" id="cyn:Cyan7425_3945"/>
<dbReference type="eggNOG" id="ENOG50310W8">
    <property type="taxonomic scope" value="Bacteria"/>
</dbReference>
<organism evidence="1">
    <name type="scientific">Cyanothece sp. (strain PCC 7425 / ATCC 29141)</name>
    <dbReference type="NCBI Taxonomy" id="395961"/>
    <lineage>
        <taxon>Bacteria</taxon>
        <taxon>Bacillati</taxon>
        <taxon>Cyanobacteriota</taxon>
        <taxon>Cyanophyceae</taxon>
        <taxon>Gomontiellales</taxon>
        <taxon>Cyanothecaceae</taxon>
        <taxon>Cyanothece</taxon>
    </lineage>
</organism>
<dbReference type="OrthoDB" id="530493at2"/>
<name>B8HUQ9_CYAP4</name>